<feature type="compositionally biased region" description="Low complexity" evidence="1">
    <location>
        <begin position="146"/>
        <end position="156"/>
    </location>
</feature>
<feature type="compositionally biased region" description="Gly residues" evidence="1">
    <location>
        <begin position="135"/>
        <end position="145"/>
    </location>
</feature>
<protein>
    <submittedName>
        <fullName evidence="2">Uncharacterized protein</fullName>
    </submittedName>
</protein>
<evidence type="ECO:0000313" key="2">
    <source>
        <dbReference type="EMBL" id="KAG2563775.1"/>
    </source>
</evidence>
<name>A0A8T0PRP2_PANVG</name>
<proteinExistence type="predicted"/>
<accession>A0A8T0PRP2</accession>
<feature type="region of interest" description="Disordered" evidence="1">
    <location>
        <begin position="94"/>
        <end position="164"/>
    </location>
</feature>
<sequence length="206" mass="21079">MSKATHKDKNFILRTTWNGGGEQTHVQHPWPCGTSRAAPLVVRREAVAASGGWPSAGRLEGAYVSAHRGAAGGAGLEGFSRPEGGGRRGRVGAVGVTQWQPPGGGRGGPNWMRPAGGGSSWGRPEWAGRRDPAGLGAGWRRGGQRGAIRMGSGPARGSRRRGWPVGVPGGVGGAARGCRDPDRIAGGGGGGVGEVVGCFSLIWEYE</sequence>
<gene>
    <name evidence="2" type="ORF">PVAP13_8KG361104</name>
</gene>
<dbReference type="Proteomes" id="UP000823388">
    <property type="component" value="Chromosome 8K"/>
</dbReference>
<organism evidence="2 3">
    <name type="scientific">Panicum virgatum</name>
    <name type="common">Blackwell switchgrass</name>
    <dbReference type="NCBI Taxonomy" id="38727"/>
    <lineage>
        <taxon>Eukaryota</taxon>
        <taxon>Viridiplantae</taxon>
        <taxon>Streptophyta</taxon>
        <taxon>Embryophyta</taxon>
        <taxon>Tracheophyta</taxon>
        <taxon>Spermatophyta</taxon>
        <taxon>Magnoliopsida</taxon>
        <taxon>Liliopsida</taxon>
        <taxon>Poales</taxon>
        <taxon>Poaceae</taxon>
        <taxon>PACMAD clade</taxon>
        <taxon>Panicoideae</taxon>
        <taxon>Panicodae</taxon>
        <taxon>Paniceae</taxon>
        <taxon>Panicinae</taxon>
        <taxon>Panicum</taxon>
        <taxon>Panicum sect. Hiantes</taxon>
    </lineage>
</organism>
<keyword evidence="3" id="KW-1185">Reference proteome</keyword>
<reference evidence="2" key="1">
    <citation type="submission" date="2020-05" db="EMBL/GenBank/DDBJ databases">
        <title>WGS assembly of Panicum virgatum.</title>
        <authorList>
            <person name="Lovell J.T."/>
            <person name="Jenkins J."/>
            <person name="Shu S."/>
            <person name="Juenger T.E."/>
            <person name="Schmutz J."/>
        </authorList>
    </citation>
    <scope>NUCLEOTIDE SEQUENCE</scope>
    <source>
        <strain evidence="2">AP13</strain>
    </source>
</reference>
<comment type="caution">
    <text evidence="2">The sequence shown here is derived from an EMBL/GenBank/DDBJ whole genome shotgun (WGS) entry which is preliminary data.</text>
</comment>
<dbReference type="AlphaFoldDB" id="A0A8T0PRP2"/>
<dbReference type="EMBL" id="CM029051">
    <property type="protein sequence ID" value="KAG2563775.1"/>
    <property type="molecule type" value="Genomic_DNA"/>
</dbReference>
<evidence type="ECO:0000313" key="3">
    <source>
        <dbReference type="Proteomes" id="UP000823388"/>
    </source>
</evidence>
<evidence type="ECO:0000256" key="1">
    <source>
        <dbReference type="SAM" id="MobiDB-lite"/>
    </source>
</evidence>